<evidence type="ECO:0000259" key="1">
    <source>
        <dbReference type="Pfam" id="PF01850"/>
    </source>
</evidence>
<dbReference type="Proteomes" id="UP000675880">
    <property type="component" value="Unassembled WGS sequence"/>
</dbReference>
<dbReference type="RefSeq" id="WP_213043220.1">
    <property type="nucleotide sequence ID" value="NZ_CAJNBJ010000017.1"/>
</dbReference>
<dbReference type="SUPFAM" id="SSF88723">
    <property type="entry name" value="PIN domain-like"/>
    <property type="match status" value="1"/>
</dbReference>
<comment type="caution">
    <text evidence="2">The sequence shown here is derived from an EMBL/GenBank/DDBJ whole genome shotgun (WGS) entry which is preliminary data.</text>
</comment>
<dbReference type="CDD" id="cd18686">
    <property type="entry name" value="PIN_VapC-like"/>
    <property type="match status" value="1"/>
</dbReference>
<dbReference type="Pfam" id="PF01850">
    <property type="entry name" value="PIN"/>
    <property type="match status" value="1"/>
</dbReference>
<dbReference type="EMBL" id="CAJNBJ010000017">
    <property type="protein sequence ID" value="CAE6773384.1"/>
    <property type="molecule type" value="Genomic_DNA"/>
</dbReference>
<protein>
    <submittedName>
        <fullName evidence="2">VapC toxin family PIN domain ribonuclease</fullName>
    </submittedName>
</protein>
<accession>A0ABM8RV45</accession>
<feature type="domain" description="PIN" evidence="1">
    <location>
        <begin position="3"/>
        <end position="117"/>
    </location>
</feature>
<gene>
    <name evidence="2" type="ORF">NSPZN2_40399</name>
</gene>
<proteinExistence type="predicted"/>
<sequence length="123" mass="13649">MKILLDSSGWIEFFTGGPLADRYAAYFSSRYEIITPTIVLYEVYKKIKRERGEETAILFCGRLHATKVVQLTESIAYLAADISLRHGLAMADAIVYATALDQNADVVTGEANLKDLPGVLYVK</sequence>
<organism evidence="2 3">
    <name type="scientific">Nitrospira defluvii</name>
    <dbReference type="NCBI Taxonomy" id="330214"/>
    <lineage>
        <taxon>Bacteria</taxon>
        <taxon>Pseudomonadati</taxon>
        <taxon>Nitrospirota</taxon>
        <taxon>Nitrospiria</taxon>
        <taxon>Nitrospirales</taxon>
        <taxon>Nitrospiraceae</taxon>
        <taxon>Nitrospira</taxon>
    </lineage>
</organism>
<keyword evidence="3" id="KW-1185">Reference proteome</keyword>
<evidence type="ECO:0000313" key="2">
    <source>
        <dbReference type="EMBL" id="CAE6773384.1"/>
    </source>
</evidence>
<name>A0ABM8RV45_9BACT</name>
<reference evidence="2 3" key="1">
    <citation type="submission" date="2021-02" db="EMBL/GenBank/DDBJ databases">
        <authorList>
            <person name="Han P."/>
        </authorList>
    </citation>
    <scope>NUCLEOTIDE SEQUENCE [LARGE SCALE GENOMIC DNA]</scope>
    <source>
        <strain evidence="2">Candidatus Nitrospira sp. ZN2</strain>
    </source>
</reference>
<dbReference type="InterPro" id="IPR029060">
    <property type="entry name" value="PIN-like_dom_sf"/>
</dbReference>
<dbReference type="InterPro" id="IPR002716">
    <property type="entry name" value="PIN_dom"/>
</dbReference>
<evidence type="ECO:0000313" key="3">
    <source>
        <dbReference type="Proteomes" id="UP000675880"/>
    </source>
</evidence>
<dbReference type="Gene3D" id="3.40.50.1010">
    <property type="entry name" value="5'-nuclease"/>
    <property type="match status" value="1"/>
</dbReference>